<organism evidence="11 12">
    <name type="scientific">Globodera rostochiensis</name>
    <name type="common">Golden nematode worm</name>
    <name type="synonym">Heterodera rostochiensis</name>
    <dbReference type="NCBI Taxonomy" id="31243"/>
    <lineage>
        <taxon>Eukaryota</taxon>
        <taxon>Metazoa</taxon>
        <taxon>Ecdysozoa</taxon>
        <taxon>Nematoda</taxon>
        <taxon>Chromadorea</taxon>
        <taxon>Rhabditida</taxon>
        <taxon>Tylenchina</taxon>
        <taxon>Tylenchomorpha</taxon>
        <taxon>Tylenchoidea</taxon>
        <taxon>Heteroderidae</taxon>
        <taxon>Heteroderinae</taxon>
        <taxon>Globodera</taxon>
    </lineage>
</organism>
<keyword evidence="5" id="KW-0862">Zinc</keyword>
<dbReference type="GO" id="GO:0003714">
    <property type="term" value="F:transcription corepressor activity"/>
    <property type="evidence" value="ECO:0007669"/>
    <property type="project" value="TreeGrafter"/>
</dbReference>
<accession>A0A914H609</accession>
<keyword evidence="2" id="KW-0678">Repressor</keyword>
<evidence type="ECO:0000259" key="10">
    <source>
        <dbReference type="PROSITE" id="PS51293"/>
    </source>
</evidence>
<keyword evidence="6" id="KW-0238">DNA-binding</keyword>
<feature type="compositionally biased region" description="Acidic residues" evidence="8">
    <location>
        <begin position="1"/>
        <end position="37"/>
    </location>
</feature>
<proteinExistence type="predicted"/>
<keyword evidence="11" id="KW-1185">Reference proteome</keyword>
<evidence type="ECO:0000256" key="3">
    <source>
        <dbReference type="ARBA" id="ARBA00022723"/>
    </source>
</evidence>
<reference evidence="12" key="1">
    <citation type="submission" date="2022-11" db="UniProtKB">
        <authorList>
            <consortium name="WormBaseParasite"/>
        </authorList>
    </citation>
    <scope>IDENTIFICATION</scope>
</reference>
<dbReference type="PROSITE" id="PS51156">
    <property type="entry name" value="ELM2"/>
    <property type="match status" value="1"/>
</dbReference>
<comment type="subcellular location">
    <subcellularLocation>
        <location evidence="1">Nucleus</location>
    </subcellularLocation>
</comment>
<dbReference type="GO" id="GO:0005654">
    <property type="term" value="C:nucleoplasm"/>
    <property type="evidence" value="ECO:0007669"/>
    <property type="project" value="TreeGrafter"/>
</dbReference>
<evidence type="ECO:0000256" key="8">
    <source>
        <dbReference type="SAM" id="MobiDB-lite"/>
    </source>
</evidence>
<evidence type="ECO:0000313" key="12">
    <source>
        <dbReference type="WBParaSite" id="Gr19_v10_g13545.t1"/>
    </source>
</evidence>
<dbReference type="InterPro" id="IPR040138">
    <property type="entry name" value="MIER/MTA"/>
</dbReference>
<evidence type="ECO:0000256" key="4">
    <source>
        <dbReference type="ARBA" id="ARBA00022771"/>
    </source>
</evidence>
<dbReference type="PANTHER" id="PTHR10865">
    <property type="entry name" value="METASTASIS-ASSOCIATED PROTEIN AND MESODERM INDUCTION EARLY RESPONSE PROTEIN"/>
    <property type="match status" value="1"/>
</dbReference>
<feature type="compositionally biased region" description="Basic and acidic residues" evidence="8">
    <location>
        <begin position="373"/>
        <end position="386"/>
    </location>
</feature>
<dbReference type="InterPro" id="IPR017884">
    <property type="entry name" value="SANT_dom"/>
</dbReference>
<dbReference type="InterPro" id="IPR000949">
    <property type="entry name" value="ELM2_dom"/>
</dbReference>
<feature type="compositionally biased region" description="Basic and acidic residues" evidence="8">
    <location>
        <begin position="57"/>
        <end position="72"/>
    </location>
</feature>
<feature type="region of interest" description="Disordered" evidence="8">
    <location>
        <begin position="1"/>
        <end position="39"/>
    </location>
</feature>
<dbReference type="FunFam" id="1.10.10.60:FF:000012">
    <property type="entry name" value="Metastasis-associated 1 family, member 3"/>
    <property type="match status" value="1"/>
</dbReference>
<evidence type="ECO:0000256" key="2">
    <source>
        <dbReference type="ARBA" id="ARBA00022491"/>
    </source>
</evidence>
<feature type="domain" description="SANT" evidence="10">
    <location>
        <begin position="295"/>
        <end position="342"/>
    </location>
</feature>
<evidence type="ECO:0000259" key="9">
    <source>
        <dbReference type="PROSITE" id="PS51156"/>
    </source>
</evidence>
<dbReference type="GO" id="GO:0042826">
    <property type="term" value="F:histone deacetylase binding"/>
    <property type="evidence" value="ECO:0007669"/>
    <property type="project" value="TreeGrafter"/>
</dbReference>
<dbReference type="PROSITE" id="PS51293">
    <property type="entry name" value="SANT"/>
    <property type="match status" value="1"/>
</dbReference>
<protein>
    <submittedName>
        <fullName evidence="12">Mesoderm induction early response protein 1</fullName>
    </submittedName>
</protein>
<evidence type="ECO:0000256" key="6">
    <source>
        <dbReference type="ARBA" id="ARBA00023125"/>
    </source>
</evidence>
<evidence type="ECO:0000256" key="1">
    <source>
        <dbReference type="ARBA" id="ARBA00004123"/>
    </source>
</evidence>
<dbReference type="SUPFAM" id="SSF46689">
    <property type="entry name" value="Homeodomain-like"/>
    <property type="match status" value="1"/>
</dbReference>
<dbReference type="GO" id="GO:0003677">
    <property type="term" value="F:DNA binding"/>
    <property type="evidence" value="ECO:0007669"/>
    <property type="project" value="UniProtKB-KW"/>
</dbReference>
<dbReference type="GO" id="GO:0008270">
    <property type="term" value="F:zinc ion binding"/>
    <property type="evidence" value="ECO:0007669"/>
    <property type="project" value="UniProtKB-KW"/>
</dbReference>
<dbReference type="InterPro" id="IPR009057">
    <property type="entry name" value="Homeodomain-like_sf"/>
</dbReference>
<dbReference type="Gene3D" id="1.10.10.60">
    <property type="entry name" value="Homeodomain-like"/>
    <property type="match status" value="1"/>
</dbReference>
<evidence type="ECO:0000256" key="7">
    <source>
        <dbReference type="ARBA" id="ARBA00023242"/>
    </source>
</evidence>
<feature type="region of interest" description="Disordered" evidence="8">
    <location>
        <begin position="57"/>
        <end position="101"/>
    </location>
</feature>
<feature type="compositionally biased region" description="Polar residues" evidence="8">
    <location>
        <begin position="389"/>
        <end position="400"/>
    </location>
</feature>
<dbReference type="Proteomes" id="UP000887572">
    <property type="component" value="Unplaced"/>
</dbReference>
<dbReference type="AlphaFoldDB" id="A0A914H609"/>
<dbReference type="Gene3D" id="4.10.1240.50">
    <property type="match status" value="1"/>
</dbReference>
<name>A0A914H609_GLORO</name>
<evidence type="ECO:0000313" key="11">
    <source>
        <dbReference type="Proteomes" id="UP000887572"/>
    </source>
</evidence>
<keyword evidence="4" id="KW-0863">Zinc-finger</keyword>
<sequence>MADDDTQSDYCEEEEEEDDEATLDEEDEQNDSDEDYGLELRELQEEGELSLEELQRKYYRGEGNEEENRGSDEVVVLPPLPSSSPPPREDAPSSSATTAGAVPTTACRAGVSLRHKIFCAIAGTCGQLTQKFDAYFKSEDLEDDDTEDYVPPELWKKSIRVGEDYQVSVLPPPLQPTRQHSIDEHLAEKLWAPSAERCPDQLLIAYLLDCERIRAGEKSCRKRASVPSTTAAAALVDPSGIIPDNEDALTALYQANYDAKAAKATVQCDGPSTFSEFANTPKLTHPGGGDPWRAWSDEECEQFEQGMAKCFKCFWKIRRDFLPNRTVGELVTFYYCWKKSERHDLWKAEKCRREQQVDAKTTDFMGQLAESFLRGENKAEDGEKEAPQPTKTHLQQQQNGVGALNKEKQ</sequence>
<feature type="region of interest" description="Disordered" evidence="8">
    <location>
        <begin position="373"/>
        <end position="409"/>
    </location>
</feature>
<evidence type="ECO:0000256" key="5">
    <source>
        <dbReference type="ARBA" id="ARBA00022833"/>
    </source>
</evidence>
<keyword evidence="7" id="KW-0539">Nucleus</keyword>
<dbReference type="WBParaSite" id="Gr19_v10_g13545.t1">
    <property type="protein sequence ID" value="Gr19_v10_g13545.t1"/>
    <property type="gene ID" value="Gr19_v10_g13545"/>
</dbReference>
<dbReference type="GO" id="GO:0000122">
    <property type="term" value="P:negative regulation of transcription by RNA polymerase II"/>
    <property type="evidence" value="ECO:0007669"/>
    <property type="project" value="TreeGrafter"/>
</dbReference>
<keyword evidence="3" id="KW-0479">Metal-binding</keyword>
<feature type="domain" description="ELM2" evidence="9">
    <location>
        <begin position="157"/>
        <end position="270"/>
    </location>
</feature>
<dbReference type="PANTHER" id="PTHR10865:SF28">
    <property type="entry name" value="ELM2 DOMAIN-CONTAINING PROTEIN"/>
    <property type="match status" value="1"/>
</dbReference>